<proteinExistence type="predicted"/>
<gene>
    <name evidence="1" type="ORF">GCM10010319_42800</name>
</gene>
<reference evidence="1 2" key="1">
    <citation type="journal article" date="2019" name="Int. J. Syst. Evol. Microbiol.">
        <title>The Global Catalogue of Microorganisms (GCM) 10K type strain sequencing project: providing services to taxonomists for standard genome sequencing and annotation.</title>
        <authorList>
            <consortium name="The Broad Institute Genomics Platform"/>
            <consortium name="The Broad Institute Genome Sequencing Center for Infectious Disease"/>
            <person name="Wu L."/>
            <person name="Ma J."/>
        </authorList>
    </citation>
    <scope>NUCLEOTIDE SEQUENCE [LARGE SCALE GENOMIC DNA]</scope>
    <source>
        <strain evidence="1 2">JCM 4565</strain>
    </source>
</reference>
<keyword evidence="2" id="KW-1185">Reference proteome</keyword>
<comment type="caution">
    <text evidence="1">The sequence shown here is derived from an EMBL/GenBank/DDBJ whole genome shotgun (WGS) entry which is preliminary data.</text>
</comment>
<dbReference type="RefSeq" id="WP_344119970.1">
    <property type="nucleotide sequence ID" value="NZ_BAAABW010000024.1"/>
</dbReference>
<dbReference type="EMBL" id="BAAABW010000024">
    <property type="protein sequence ID" value="GAA0360757.1"/>
    <property type="molecule type" value="Genomic_DNA"/>
</dbReference>
<evidence type="ECO:0000313" key="1">
    <source>
        <dbReference type="EMBL" id="GAA0360757.1"/>
    </source>
</evidence>
<protein>
    <submittedName>
        <fullName evidence="1">Uncharacterized protein</fullName>
    </submittedName>
</protein>
<organism evidence="1 2">
    <name type="scientific">Streptomyces blastmyceticus</name>
    <dbReference type="NCBI Taxonomy" id="68180"/>
    <lineage>
        <taxon>Bacteria</taxon>
        <taxon>Bacillati</taxon>
        <taxon>Actinomycetota</taxon>
        <taxon>Actinomycetes</taxon>
        <taxon>Kitasatosporales</taxon>
        <taxon>Streptomycetaceae</taxon>
        <taxon>Streptomyces</taxon>
    </lineage>
</organism>
<accession>A0ABN0XCJ0</accession>
<name>A0ABN0XCJ0_9ACTN</name>
<sequence length="114" mass="12266">MFGGSKRSEQVVVIRDSQAIAEAVREALAGAGAELRPGLELAAELIARHAERPEHEVRAEWARGILAEAGVDAREREVHAVKALRQARPGLGLAQAVQLVRDVQTTAEQAEQAE</sequence>
<dbReference type="Proteomes" id="UP001500063">
    <property type="component" value="Unassembled WGS sequence"/>
</dbReference>
<evidence type="ECO:0000313" key="2">
    <source>
        <dbReference type="Proteomes" id="UP001500063"/>
    </source>
</evidence>